<dbReference type="OrthoDB" id="9807653at2"/>
<name>A0A1G6I2B5_9BACT</name>
<protein>
    <recommendedName>
        <fullName evidence="6 7">Small ribosomal subunit protein uS7</fullName>
    </recommendedName>
</protein>
<dbReference type="HAMAP" id="MF_00480_B">
    <property type="entry name" value="Ribosomal_uS7_B"/>
    <property type="match status" value="1"/>
</dbReference>
<evidence type="ECO:0000256" key="4">
    <source>
        <dbReference type="ARBA" id="ARBA00022980"/>
    </source>
</evidence>
<comment type="similarity">
    <text evidence="1 7">Belongs to the universal ribosomal protein uS7 family.</text>
</comment>
<feature type="domain" description="Small ribosomal subunit protein uS7" evidence="8">
    <location>
        <begin position="1"/>
        <end position="148"/>
    </location>
</feature>
<keyword evidence="4 7" id="KW-0689">Ribosomal protein</keyword>
<evidence type="ECO:0000256" key="7">
    <source>
        <dbReference type="HAMAP-Rule" id="MF_00480"/>
    </source>
</evidence>
<comment type="subunit">
    <text evidence="7">Part of the 30S ribosomal subunit. Contacts proteins S9 and S11.</text>
</comment>
<dbReference type="InterPro" id="IPR023798">
    <property type="entry name" value="Ribosomal_uS7_dom"/>
</dbReference>
<dbReference type="GO" id="GO:0000049">
    <property type="term" value="F:tRNA binding"/>
    <property type="evidence" value="ECO:0007669"/>
    <property type="project" value="UniProtKB-UniRule"/>
</dbReference>
<keyword evidence="11" id="KW-1185">Reference proteome</keyword>
<dbReference type="PANTHER" id="PTHR11205">
    <property type="entry name" value="RIBOSOMAL PROTEIN S7"/>
    <property type="match status" value="1"/>
</dbReference>
<dbReference type="AlphaFoldDB" id="A0A1G6I2B5"/>
<evidence type="ECO:0000313" key="12">
    <source>
        <dbReference type="Proteomes" id="UP000297288"/>
    </source>
</evidence>
<accession>A0A1G6I2B5</accession>
<dbReference type="SUPFAM" id="SSF47973">
    <property type="entry name" value="Ribosomal protein S7"/>
    <property type="match status" value="1"/>
</dbReference>
<reference evidence="9 11" key="1">
    <citation type="submission" date="2016-10" db="EMBL/GenBank/DDBJ databases">
        <authorList>
            <person name="de Groot N.N."/>
        </authorList>
    </citation>
    <scope>NUCLEOTIDE SEQUENCE [LARGE SCALE GENOMIC DNA]</scope>
    <source>
        <strain evidence="9 11">WG14</strain>
    </source>
</reference>
<evidence type="ECO:0000313" key="10">
    <source>
        <dbReference type="EMBL" id="TGG89063.1"/>
    </source>
</evidence>
<evidence type="ECO:0000256" key="2">
    <source>
        <dbReference type="ARBA" id="ARBA00022730"/>
    </source>
</evidence>
<evidence type="ECO:0000259" key="8">
    <source>
        <dbReference type="Pfam" id="PF00177"/>
    </source>
</evidence>
<keyword evidence="5 7" id="KW-0687">Ribonucleoprotein</keyword>
<evidence type="ECO:0000256" key="3">
    <source>
        <dbReference type="ARBA" id="ARBA00022884"/>
    </source>
</evidence>
<evidence type="ECO:0000256" key="5">
    <source>
        <dbReference type="ARBA" id="ARBA00023274"/>
    </source>
</evidence>
<dbReference type="Proteomes" id="UP000199322">
    <property type="component" value="Unassembled WGS sequence"/>
</dbReference>
<proteinExistence type="inferred from homology"/>
<evidence type="ECO:0000256" key="6">
    <source>
        <dbReference type="ARBA" id="ARBA00044531"/>
    </source>
</evidence>
<dbReference type="EMBL" id="FMYV01000001">
    <property type="protein sequence ID" value="SDC00580.1"/>
    <property type="molecule type" value="Genomic_DNA"/>
</dbReference>
<dbReference type="Gene3D" id="1.10.455.10">
    <property type="entry name" value="Ribosomal protein S7 domain"/>
    <property type="match status" value="1"/>
</dbReference>
<gene>
    <name evidence="7 10" type="primary">rpsG</name>
    <name evidence="10" type="ORF">E4650_02385</name>
    <name evidence="9" type="ORF">SAMN04488588_0218</name>
</gene>
<dbReference type="InterPro" id="IPR005717">
    <property type="entry name" value="Ribosomal_uS7_bac/org-type"/>
</dbReference>
<dbReference type="InterPro" id="IPR036823">
    <property type="entry name" value="Ribosomal_uS7_dom_sf"/>
</dbReference>
<dbReference type="CDD" id="cd14869">
    <property type="entry name" value="uS7_Bacteria"/>
    <property type="match status" value="1"/>
</dbReference>
<comment type="function">
    <text evidence="7">One of the primary rRNA binding proteins, it binds directly to 16S rRNA where it nucleates assembly of the head domain of the 30S subunit. Is located at the subunit interface close to the decoding center, probably blocks exit of the E-site tRNA.</text>
</comment>
<dbReference type="EMBL" id="SRME01000001">
    <property type="protein sequence ID" value="TGG89063.1"/>
    <property type="molecule type" value="Genomic_DNA"/>
</dbReference>
<evidence type="ECO:0000256" key="1">
    <source>
        <dbReference type="ARBA" id="ARBA00007151"/>
    </source>
</evidence>
<dbReference type="GO" id="GO:0015935">
    <property type="term" value="C:small ribosomal subunit"/>
    <property type="evidence" value="ECO:0007669"/>
    <property type="project" value="InterPro"/>
</dbReference>
<evidence type="ECO:0000313" key="11">
    <source>
        <dbReference type="Proteomes" id="UP000199322"/>
    </source>
</evidence>
<reference evidence="10 12" key="2">
    <citation type="submission" date="2019-04" db="EMBL/GenBank/DDBJ databases">
        <title>Draft genome sequence data and analysis of a Fermenting Bacterium, Geotoga petraea strain HO-Geo1, isolated from heavy-oil petroleum reservoir in Russia.</title>
        <authorList>
            <person name="Grouzdev D.S."/>
            <person name="Semenova E.M."/>
            <person name="Sokolova D.S."/>
            <person name="Tourova T.P."/>
            <person name="Poltaraus A.B."/>
            <person name="Nazina T.N."/>
        </authorList>
    </citation>
    <scope>NUCLEOTIDE SEQUENCE [LARGE SCALE GENOMIC DNA]</scope>
    <source>
        <strain evidence="10 12">HO-Geo1</strain>
    </source>
</reference>
<dbReference type="InterPro" id="IPR000235">
    <property type="entry name" value="Ribosomal_uS7"/>
</dbReference>
<keyword evidence="2 7" id="KW-0699">rRNA-binding</keyword>
<dbReference type="NCBIfam" id="TIGR01029">
    <property type="entry name" value="rpsG_bact"/>
    <property type="match status" value="1"/>
</dbReference>
<evidence type="ECO:0000313" key="9">
    <source>
        <dbReference type="EMBL" id="SDC00580.1"/>
    </source>
</evidence>
<dbReference type="GO" id="GO:0019843">
    <property type="term" value="F:rRNA binding"/>
    <property type="evidence" value="ECO:0007669"/>
    <property type="project" value="UniProtKB-UniRule"/>
</dbReference>
<dbReference type="STRING" id="28234.SAMN04488588_0218"/>
<keyword evidence="7" id="KW-0820">tRNA-binding</keyword>
<sequence length="155" mass="17747">MRRRRAEKRKIIADPIYNDELITKLVNRIMLDGQKSKAQKIVYGALEILQEKTGENAVEAFHKAIENVKPLVEVRSRRIGGATYQVPFEVPERRALSLSLRWIVTSARSKQGKSMIDRLSQELLDAYNGVGAAVKRKDDVHKMADANKAFAHYRW</sequence>
<dbReference type="Proteomes" id="UP000297288">
    <property type="component" value="Unassembled WGS sequence"/>
</dbReference>
<dbReference type="PIRSF" id="PIRSF002122">
    <property type="entry name" value="RPS7p_RPS7a_RPS5e_RPS7o"/>
    <property type="match status" value="1"/>
</dbReference>
<dbReference type="Pfam" id="PF00177">
    <property type="entry name" value="Ribosomal_S7"/>
    <property type="match status" value="1"/>
</dbReference>
<dbReference type="RefSeq" id="WP_091402004.1">
    <property type="nucleotide sequence ID" value="NZ_FMYV01000001.1"/>
</dbReference>
<keyword evidence="3 7" id="KW-0694">RNA-binding</keyword>
<dbReference type="GO" id="GO:0003735">
    <property type="term" value="F:structural constituent of ribosome"/>
    <property type="evidence" value="ECO:0007669"/>
    <property type="project" value="InterPro"/>
</dbReference>
<dbReference type="GO" id="GO:0006412">
    <property type="term" value="P:translation"/>
    <property type="evidence" value="ECO:0007669"/>
    <property type="project" value="UniProtKB-UniRule"/>
</dbReference>
<organism evidence="9 11">
    <name type="scientific">Geotoga petraea</name>
    <dbReference type="NCBI Taxonomy" id="28234"/>
    <lineage>
        <taxon>Bacteria</taxon>
        <taxon>Thermotogati</taxon>
        <taxon>Thermotogota</taxon>
        <taxon>Thermotogae</taxon>
        <taxon>Petrotogales</taxon>
        <taxon>Petrotogaceae</taxon>
        <taxon>Geotoga</taxon>
    </lineage>
</organism>
<dbReference type="FunFam" id="1.10.455.10:FF:000001">
    <property type="entry name" value="30S ribosomal protein S7"/>
    <property type="match status" value="1"/>
</dbReference>